<protein>
    <submittedName>
        <fullName evidence="3">Uncharacterized protein</fullName>
    </submittedName>
</protein>
<dbReference type="EMBL" id="AP004045">
    <property type="protein sequence ID" value="BAD15514.1"/>
    <property type="molecule type" value="Genomic_DNA"/>
</dbReference>
<dbReference type="Proteomes" id="UP000000763">
    <property type="component" value="Chromosome 2"/>
</dbReference>
<name>Q6Z6E5_ORYSJ</name>
<feature type="compositionally biased region" description="Basic and acidic residues" evidence="1">
    <location>
        <begin position="132"/>
        <end position="145"/>
    </location>
</feature>
<organism evidence="3 4">
    <name type="scientific">Oryza sativa subsp. japonica</name>
    <name type="common">Rice</name>
    <dbReference type="NCBI Taxonomy" id="39947"/>
    <lineage>
        <taxon>Eukaryota</taxon>
        <taxon>Viridiplantae</taxon>
        <taxon>Streptophyta</taxon>
        <taxon>Embryophyta</taxon>
        <taxon>Tracheophyta</taxon>
        <taxon>Spermatophyta</taxon>
        <taxon>Magnoliopsida</taxon>
        <taxon>Liliopsida</taxon>
        <taxon>Poales</taxon>
        <taxon>Poaceae</taxon>
        <taxon>BOP clade</taxon>
        <taxon>Oryzoideae</taxon>
        <taxon>Oryzeae</taxon>
        <taxon>Oryzinae</taxon>
        <taxon>Oryza</taxon>
        <taxon>Oryza sativa</taxon>
    </lineage>
</organism>
<feature type="compositionally biased region" description="Polar residues" evidence="1">
    <location>
        <begin position="111"/>
        <end position="122"/>
    </location>
</feature>
<reference evidence="4" key="4">
    <citation type="journal article" date="2008" name="Nucleic Acids Res.">
        <title>The rice annotation project database (RAP-DB): 2008 update.</title>
        <authorList>
            <consortium name="The rice annotation project (RAP)"/>
        </authorList>
    </citation>
    <scope>GENOME REANNOTATION</scope>
    <source>
        <strain evidence="4">cv. Nipponbare</strain>
    </source>
</reference>
<feature type="compositionally biased region" description="Basic and acidic residues" evidence="1">
    <location>
        <begin position="180"/>
        <end position="191"/>
    </location>
</feature>
<reference evidence="3" key="2">
    <citation type="submission" date="2002-03" db="EMBL/GenBank/DDBJ databases">
        <title>Oryza sativa nipponbare(GA3) genomic DNA, chromosome 2, PAC clone:P0544H11.</title>
        <authorList>
            <person name="Sasaki T."/>
            <person name="Matsumoto T."/>
            <person name="Yamamoto K."/>
        </authorList>
    </citation>
    <scope>NUCLEOTIDE SEQUENCE</scope>
</reference>
<evidence type="ECO:0000313" key="4">
    <source>
        <dbReference type="Proteomes" id="UP000000763"/>
    </source>
</evidence>
<evidence type="ECO:0000313" key="3">
    <source>
        <dbReference type="EMBL" id="BAD16001.1"/>
    </source>
</evidence>
<feature type="region of interest" description="Disordered" evidence="1">
    <location>
        <begin position="1"/>
        <end position="191"/>
    </location>
</feature>
<reference evidence="4" key="3">
    <citation type="journal article" date="2005" name="Nature">
        <title>The map-based sequence of the rice genome.</title>
        <authorList>
            <consortium name="International rice genome sequencing project (IRGSP)"/>
            <person name="Matsumoto T."/>
            <person name="Wu J."/>
            <person name="Kanamori H."/>
            <person name="Katayose Y."/>
            <person name="Fujisawa M."/>
            <person name="Namiki N."/>
            <person name="Mizuno H."/>
            <person name="Yamamoto K."/>
            <person name="Antonio B.A."/>
            <person name="Baba T."/>
            <person name="Sakata K."/>
            <person name="Nagamura Y."/>
            <person name="Aoki H."/>
            <person name="Arikawa K."/>
            <person name="Arita K."/>
            <person name="Bito T."/>
            <person name="Chiden Y."/>
            <person name="Fujitsuka N."/>
            <person name="Fukunaka R."/>
            <person name="Hamada M."/>
            <person name="Harada C."/>
            <person name="Hayashi A."/>
            <person name="Hijishita S."/>
            <person name="Honda M."/>
            <person name="Hosokawa S."/>
            <person name="Ichikawa Y."/>
            <person name="Idonuma A."/>
            <person name="Iijima M."/>
            <person name="Ikeda M."/>
            <person name="Ikeno M."/>
            <person name="Ito K."/>
            <person name="Ito S."/>
            <person name="Ito T."/>
            <person name="Ito Y."/>
            <person name="Ito Y."/>
            <person name="Iwabuchi A."/>
            <person name="Kamiya K."/>
            <person name="Karasawa W."/>
            <person name="Kurita K."/>
            <person name="Katagiri S."/>
            <person name="Kikuta A."/>
            <person name="Kobayashi H."/>
            <person name="Kobayashi N."/>
            <person name="Machita K."/>
            <person name="Maehara T."/>
            <person name="Masukawa M."/>
            <person name="Mizubayashi T."/>
            <person name="Mukai Y."/>
            <person name="Nagasaki H."/>
            <person name="Nagata Y."/>
            <person name="Naito S."/>
            <person name="Nakashima M."/>
            <person name="Nakama Y."/>
            <person name="Nakamichi Y."/>
            <person name="Nakamura M."/>
            <person name="Meguro A."/>
            <person name="Negishi M."/>
            <person name="Ohta I."/>
            <person name="Ohta T."/>
            <person name="Okamoto M."/>
            <person name="Ono N."/>
            <person name="Saji S."/>
            <person name="Sakaguchi M."/>
            <person name="Sakai K."/>
            <person name="Shibata M."/>
            <person name="Shimokawa T."/>
            <person name="Song J."/>
            <person name="Takazaki Y."/>
            <person name="Terasawa K."/>
            <person name="Tsugane M."/>
            <person name="Tsuji K."/>
            <person name="Ueda S."/>
            <person name="Waki K."/>
            <person name="Yamagata H."/>
            <person name="Yamamoto M."/>
            <person name="Yamamoto S."/>
            <person name="Yamane H."/>
            <person name="Yoshiki S."/>
            <person name="Yoshihara R."/>
            <person name="Yukawa K."/>
            <person name="Zhong H."/>
            <person name="Yano M."/>
            <person name="Yuan Q."/>
            <person name="Ouyang S."/>
            <person name="Liu J."/>
            <person name="Jones K.M."/>
            <person name="Gansberger K."/>
            <person name="Moffat K."/>
            <person name="Hill J."/>
            <person name="Bera J."/>
            <person name="Fadrosh D."/>
            <person name="Jin S."/>
            <person name="Johri S."/>
            <person name="Kim M."/>
            <person name="Overton L."/>
            <person name="Reardon M."/>
            <person name="Tsitrin T."/>
            <person name="Vuong H."/>
            <person name="Weaver B."/>
            <person name="Ciecko A."/>
            <person name="Tallon L."/>
            <person name="Jackson J."/>
            <person name="Pai G."/>
            <person name="Aken S.V."/>
            <person name="Utterback T."/>
            <person name="Reidmuller S."/>
            <person name="Feldblyum T."/>
            <person name="Hsiao J."/>
            <person name="Zismann V."/>
            <person name="Iobst S."/>
            <person name="de Vazeille A.R."/>
            <person name="Buell C.R."/>
            <person name="Ying K."/>
            <person name="Li Y."/>
            <person name="Lu T."/>
            <person name="Huang Y."/>
            <person name="Zhao Q."/>
            <person name="Feng Q."/>
            <person name="Zhang L."/>
            <person name="Zhu J."/>
            <person name="Weng Q."/>
            <person name="Mu J."/>
            <person name="Lu Y."/>
            <person name="Fan D."/>
            <person name="Liu Y."/>
            <person name="Guan J."/>
            <person name="Zhang Y."/>
            <person name="Yu S."/>
            <person name="Liu X."/>
            <person name="Zhang Y."/>
            <person name="Hong G."/>
            <person name="Han B."/>
            <person name="Choisne N."/>
            <person name="Demange N."/>
            <person name="Orjeda G."/>
            <person name="Samain S."/>
            <person name="Cattolico L."/>
            <person name="Pelletier E."/>
            <person name="Couloux A."/>
            <person name="Segurens B."/>
            <person name="Wincker P."/>
            <person name="D'Hont A."/>
            <person name="Scarpelli C."/>
            <person name="Weissenbach J."/>
            <person name="Salanoubat M."/>
            <person name="Quetier F."/>
            <person name="Yu Y."/>
            <person name="Kim H.R."/>
            <person name="Rambo T."/>
            <person name="Currie J."/>
            <person name="Collura K."/>
            <person name="Luo M."/>
            <person name="Yang T."/>
            <person name="Ammiraju J.S.S."/>
            <person name="Engler F."/>
            <person name="Soderlund C."/>
            <person name="Wing R.A."/>
            <person name="Palmer L.E."/>
            <person name="de la Bastide M."/>
            <person name="Spiegel L."/>
            <person name="Nascimento L."/>
            <person name="Zutavern T."/>
            <person name="O'Shaughnessy A."/>
            <person name="Dike S."/>
            <person name="Dedhia N."/>
            <person name="Preston R."/>
            <person name="Balija V."/>
            <person name="McCombie W.R."/>
            <person name="Chow T."/>
            <person name="Chen H."/>
            <person name="Chung M."/>
            <person name="Chen C."/>
            <person name="Shaw J."/>
            <person name="Wu H."/>
            <person name="Hsiao K."/>
            <person name="Chao Y."/>
            <person name="Chu M."/>
            <person name="Cheng C."/>
            <person name="Hour A."/>
            <person name="Lee P."/>
            <person name="Lin S."/>
            <person name="Lin Y."/>
            <person name="Liou J."/>
            <person name="Liu S."/>
            <person name="Hsing Y."/>
            <person name="Raghuvanshi S."/>
            <person name="Mohanty A."/>
            <person name="Bharti A.K."/>
            <person name="Gaur A."/>
            <person name="Gupta V."/>
            <person name="Kumar D."/>
            <person name="Ravi V."/>
            <person name="Vij S."/>
            <person name="Kapur A."/>
            <person name="Khurana P."/>
            <person name="Khurana P."/>
            <person name="Khurana J.P."/>
            <person name="Tyagi A.K."/>
            <person name="Gaikwad K."/>
            <person name="Singh A."/>
            <person name="Dalal V."/>
            <person name="Srivastava S."/>
            <person name="Dixit A."/>
            <person name="Pal A.K."/>
            <person name="Ghazi I.A."/>
            <person name="Yadav M."/>
            <person name="Pandit A."/>
            <person name="Bhargava A."/>
            <person name="Sureshbabu K."/>
            <person name="Batra K."/>
            <person name="Sharma T.R."/>
            <person name="Mohapatra T."/>
            <person name="Singh N.K."/>
            <person name="Messing J."/>
            <person name="Nelson A.B."/>
            <person name="Fuks G."/>
            <person name="Kavchok S."/>
            <person name="Keizer G."/>
            <person name="Linton E."/>
            <person name="Llaca V."/>
            <person name="Song R."/>
            <person name="Tanyolac B."/>
            <person name="Young S."/>
            <person name="Ho-Il K."/>
            <person name="Hahn J.H."/>
            <person name="Sangsakoo G."/>
            <person name="Vanavichit A."/>
            <person name="de Mattos Luiz.A.T."/>
            <person name="Zimmer P.D."/>
            <person name="Malone G."/>
            <person name="Dellagostin O."/>
            <person name="de Oliveira A.C."/>
            <person name="Bevan M."/>
            <person name="Bancroft I."/>
            <person name="Minx P."/>
            <person name="Cordum H."/>
            <person name="Wilson R."/>
            <person name="Cheng Z."/>
            <person name="Jin W."/>
            <person name="Jiang J."/>
            <person name="Leong S.A."/>
            <person name="Iwama H."/>
            <person name="Gojobori T."/>
            <person name="Itoh T."/>
            <person name="Niimura Y."/>
            <person name="Fujii Y."/>
            <person name="Habara T."/>
            <person name="Sakai H."/>
            <person name="Sato Y."/>
            <person name="Wilson G."/>
            <person name="Kumar K."/>
            <person name="McCouch S."/>
            <person name="Juretic N."/>
            <person name="Hoen D."/>
            <person name="Wright S."/>
            <person name="Bruskiewich R."/>
            <person name="Bureau T."/>
            <person name="Miyao A."/>
            <person name="Hirochika H."/>
            <person name="Nishikawa T."/>
            <person name="Kadowaki K."/>
            <person name="Sugiura M."/>
            <person name="Burr B."/>
            <person name="Sasaki T."/>
        </authorList>
    </citation>
    <scope>NUCLEOTIDE SEQUENCE [LARGE SCALE GENOMIC DNA]</scope>
    <source>
        <strain evidence="4">cv. Nipponbare</strain>
    </source>
</reference>
<gene>
    <name evidence="2" type="ORF">OJ1135_F06.30</name>
    <name evidence="3" type="ORF">P0544H11.12</name>
</gene>
<feature type="compositionally biased region" description="Basic residues" evidence="1">
    <location>
        <begin position="81"/>
        <end position="91"/>
    </location>
</feature>
<dbReference type="EMBL" id="AP005008">
    <property type="protein sequence ID" value="BAD16001.1"/>
    <property type="molecule type" value="Genomic_DNA"/>
</dbReference>
<evidence type="ECO:0000256" key="1">
    <source>
        <dbReference type="SAM" id="MobiDB-lite"/>
    </source>
</evidence>
<evidence type="ECO:0000313" key="2">
    <source>
        <dbReference type="EMBL" id="BAD15514.1"/>
    </source>
</evidence>
<proteinExistence type="predicted"/>
<accession>Q6Z6E5</accession>
<reference evidence="2" key="1">
    <citation type="submission" date="2001-08" db="EMBL/GenBank/DDBJ databases">
        <title>Oryza sativa nipponbare(GA3) genomic DNA, chromosome 2, BAC clone:OJ1135_F06.</title>
        <authorList>
            <person name="Sasaki T."/>
            <person name="Matsumoto T."/>
            <person name="Yamamoto K."/>
        </authorList>
    </citation>
    <scope>NUCLEOTIDE SEQUENCE</scope>
</reference>
<sequence>MPPLIQGSKSKKPPPALPHPSPAARTHIESDATAVERSTAARISTPGTSPPTNPTARERDVANARKKKNSTHGGDSQGRETRHHRPQKLHKSTLDSVNPPPSSRTDHPIQPVSTNRNRSNMQIKAHHPKRTKQTEREKKKGRENAHAPALWRLVGVLAPADFGGGGGGGWSRSDLDQAEEGGRRDDEIINK</sequence>
<dbReference type="AlphaFoldDB" id="Q6Z6E5"/>